<sequence length="612" mass="69096">MSATINAEELWPLTAAKSFKSFTESQHLDDGDFCAHVVFIPNTSFAQRSETLAYKKKHGCYAMFAAYPVNSSMADLEGALQLGFDGFLLSMAKYDYDRPITDLLNTLADIASLGRLTILEHCDYNHIRPCLPYVNGFLLSNPLYAPIGGRLLPRKTRQLEPVLKLLQQETQSRPDFAVFASQYIRGPTDPGKRERREEDGGSECEKPSKRRQEGEGAGHEEEEGVKAEYPPLFQLAHVSGHASGGIGTCKVVPPSVLEGVKEESASVCEQREDTGGHSPHASVSPVSSERERDLERLLQESEERFRGKQLECDILRQELLDTSRILEGSRRGRERDAEIWKKERAHDEELLISDIYREKSRTAELTWTLEAWEQFYDSQPKRDDCVSLREAARTHRFKYCVPLRIPCSKDSHCSGTIHWPDGGTTGLDTQTLSQSVSDEVEQPCCDVCKGRITEAEGVAAMSSHLHRLQSIHHSGLYYCMEPTCTLHIGTSALSGLVTASPRVYKDMMRQLRAKRQVRLGTATPFLSSCPIRGCQGYLMSILPPIVMREQLLYLRDAMFYNPALDAVEEDQMGDSRCILRAMSREVRKVMEEYEELFEETDDVTARYLGRQF</sequence>
<dbReference type="Pfam" id="PF08996">
    <property type="entry name" value="zf-DNA_Pol"/>
    <property type="match status" value="1"/>
</dbReference>
<feature type="compositionally biased region" description="Basic and acidic residues" evidence="1">
    <location>
        <begin position="190"/>
        <end position="219"/>
    </location>
</feature>
<keyword evidence="4" id="KW-1185">Reference proteome</keyword>
<name>A0A9K3CSM2_9EUKA</name>
<comment type="caution">
    <text evidence="3">The sequence shown here is derived from an EMBL/GenBank/DDBJ whole genome shotgun (WGS) entry which is preliminary data.</text>
</comment>
<dbReference type="GO" id="GO:0003887">
    <property type="term" value="F:DNA-directed DNA polymerase activity"/>
    <property type="evidence" value="ECO:0007669"/>
    <property type="project" value="InterPro"/>
</dbReference>
<dbReference type="AlphaFoldDB" id="A0A9K3CSM2"/>
<feature type="region of interest" description="Disordered" evidence="1">
    <location>
        <begin position="183"/>
        <end position="225"/>
    </location>
</feature>
<feature type="region of interest" description="Disordered" evidence="1">
    <location>
        <begin position="263"/>
        <end position="292"/>
    </location>
</feature>
<evidence type="ECO:0000256" key="1">
    <source>
        <dbReference type="SAM" id="MobiDB-lite"/>
    </source>
</evidence>
<protein>
    <recommendedName>
        <fullName evidence="2">Zinc finger DNA-directed DNA polymerase family B alpha domain-containing protein</fullName>
    </recommendedName>
</protein>
<dbReference type="InterPro" id="IPR038256">
    <property type="entry name" value="Pol_alpha_znc_sf"/>
</dbReference>
<dbReference type="Gene3D" id="1.10.3200.20">
    <property type="entry name" value="DNA Polymerase alpha, zinc finger"/>
    <property type="match status" value="1"/>
</dbReference>
<dbReference type="GO" id="GO:0006260">
    <property type="term" value="P:DNA replication"/>
    <property type="evidence" value="ECO:0007669"/>
    <property type="project" value="InterPro"/>
</dbReference>
<organism evidence="3 4">
    <name type="scientific">Kipferlia bialata</name>
    <dbReference type="NCBI Taxonomy" id="797122"/>
    <lineage>
        <taxon>Eukaryota</taxon>
        <taxon>Metamonada</taxon>
        <taxon>Carpediemonas-like organisms</taxon>
        <taxon>Kipferlia</taxon>
    </lineage>
</organism>
<evidence type="ECO:0000313" key="4">
    <source>
        <dbReference type="Proteomes" id="UP000265618"/>
    </source>
</evidence>
<evidence type="ECO:0000259" key="2">
    <source>
        <dbReference type="Pfam" id="PF08996"/>
    </source>
</evidence>
<dbReference type="Proteomes" id="UP000265618">
    <property type="component" value="Unassembled WGS sequence"/>
</dbReference>
<feature type="compositionally biased region" description="Basic and acidic residues" evidence="1">
    <location>
        <begin position="263"/>
        <end position="275"/>
    </location>
</feature>
<evidence type="ECO:0000313" key="3">
    <source>
        <dbReference type="EMBL" id="GIQ82503.1"/>
    </source>
</evidence>
<dbReference type="InterPro" id="IPR015088">
    <property type="entry name" value="Znf_DNA-dir_DNA_pol_B_alpha"/>
</dbReference>
<proteinExistence type="predicted"/>
<feature type="domain" description="Zinc finger DNA-directed DNA polymerase family B alpha" evidence="2">
    <location>
        <begin position="393"/>
        <end position="609"/>
    </location>
</feature>
<accession>A0A9K3CSM2</accession>
<dbReference type="EMBL" id="BDIP01000717">
    <property type="protein sequence ID" value="GIQ82503.1"/>
    <property type="molecule type" value="Genomic_DNA"/>
</dbReference>
<feature type="compositionally biased region" description="Low complexity" evidence="1">
    <location>
        <begin position="277"/>
        <end position="287"/>
    </location>
</feature>
<reference evidence="3 4" key="1">
    <citation type="journal article" date="2018" name="PLoS ONE">
        <title>The draft genome of Kipferlia bialata reveals reductive genome evolution in fornicate parasites.</title>
        <authorList>
            <person name="Tanifuji G."/>
            <person name="Takabayashi S."/>
            <person name="Kume K."/>
            <person name="Takagi M."/>
            <person name="Nakayama T."/>
            <person name="Kamikawa R."/>
            <person name="Inagaki Y."/>
            <person name="Hashimoto T."/>
        </authorList>
    </citation>
    <scope>NUCLEOTIDE SEQUENCE [LARGE SCALE GENOMIC DNA]</scope>
    <source>
        <strain evidence="3">NY0173</strain>
    </source>
</reference>
<gene>
    <name evidence="3" type="ORF">KIPB_003657</name>
</gene>